<reference evidence="4" key="1">
    <citation type="journal article" date="2019" name="Int. J. Syst. Evol. Microbiol.">
        <title>The Global Catalogue of Microorganisms (GCM) 10K type strain sequencing project: providing services to taxonomists for standard genome sequencing and annotation.</title>
        <authorList>
            <consortium name="The Broad Institute Genomics Platform"/>
            <consortium name="The Broad Institute Genome Sequencing Center for Infectious Disease"/>
            <person name="Wu L."/>
            <person name="Ma J."/>
        </authorList>
    </citation>
    <scope>NUCLEOTIDE SEQUENCE [LARGE SCALE GENOMIC DNA]</scope>
    <source>
        <strain evidence="4">CGMCC 4.1782</strain>
    </source>
</reference>
<accession>A0ABW5CZ32</accession>
<dbReference type="Proteomes" id="UP001597374">
    <property type="component" value="Unassembled WGS sequence"/>
</dbReference>
<dbReference type="PROSITE" id="PS51257">
    <property type="entry name" value="PROKAR_LIPOPROTEIN"/>
    <property type="match status" value="1"/>
</dbReference>
<comment type="caution">
    <text evidence="3">The sequence shown here is derived from an EMBL/GenBank/DDBJ whole genome shotgun (WGS) entry which is preliminary data.</text>
</comment>
<keyword evidence="2" id="KW-0732">Signal</keyword>
<evidence type="ECO:0000313" key="4">
    <source>
        <dbReference type="Proteomes" id="UP001597374"/>
    </source>
</evidence>
<keyword evidence="4" id="KW-1185">Reference proteome</keyword>
<feature type="compositionally biased region" description="Polar residues" evidence="1">
    <location>
        <begin position="22"/>
        <end position="35"/>
    </location>
</feature>
<sequence>MKKTYVLLAAASLLAFSSCDTTRQTQEADTQVPAQTTRSTGGPTPSGAIMTQGGLRVFAFDDSQKYPESQLRLTVPPAGGVVQPGPVEFVYEVSNFQLTRMTPHSNAEHLANSQQGQHIHNIVDNEPYTAHYETTFTKDLPEGDHVILSFLSRSYHESLKHKGAYDLRMVTAGKPAERMQFDLKAPHMFYSRPKGEYVGKDTKQVMLDFYLVNTTLSPSGNRVRATINGNEFMLDRWMPYIIEGLPMGETTIKLELIDGAGDVVPGPYNSVTRTITLKEA</sequence>
<evidence type="ECO:0000256" key="1">
    <source>
        <dbReference type="SAM" id="MobiDB-lite"/>
    </source>
</evidence>
<protein>
    <recommendedName>
        <fullName evidence="5">Phosphopeptide-binding protein</fullName>
    </recommendedName>
</protein>
<feature type="chain" id="PRO_5046794110" description="Phosphopeptide-binding protein" evidence="2">
    <location>
        <begin position="22"/>
        <end position="280"/>
    </location>
</feature>
<evidence type="ECO:0008006" key="5">
    <source>
        <dbReference type="Google" id="ProtNLM"/>
    </source>
</evidence>
<proteinExistence type="predicted"/>
<feature type="signal peptide" evidence="2">
    <location>
        <begin position="1"/>
        <end position="21"/>
    </location>
</feature>
<gene>
    <name evidence="3" type="ORF">ACFSKP_10005</name>
</gene>
<feature type="region of interest" description="Disordered" evidence="1">
    <location>
        <begin position="22"/>
        <end position="47"/>
    </location>
</feature>
<feature type="compositionally biased region" description="Low complexity" evidence="1">
    <location>
        <begin position="36"/>
        <end position="47"/>
    </location>
</feature>
<dbReference type="RefSeq" id="WP_250428373.1">
    <property type="nucleotide sequence ID" value="NZ_JALPRR010000001.1"/>
</dbReference>
<dbReference type="EMBL" id="JBHUIM010000001">
    <property type="protein sequence ID" value="MFD2246588.1"/>
    <property type="molecule type" value="Genomic_DNA"/>
</dbReference>
<evidence type="ECO:0000256" key="2">
    <source>
        <dbReference type="SAM" id="SignalP"/>
    </source>
</evidence>
<name>A0ABW5CZ32_9BACT</name>
<evidence type="ECO:0000313" key="3">
    <source>
        <dbReference type="EMBL" id="MFD2246588.1"/>
    </source>
</evidence>
<organism evidence="3 4">
    <name type="scientific">Pontibacter ruber</name>
    <dbReference type="NCBI Taxonomy" id="1343895"/>
    <lineage>
        <taxon>Bacteria</taxon>
        <taxon>Pseudomonadati</taxon>
        <taxon>Bacteroidota</taxon>
        <taxon>Cytophagia</taxon>
        <taxon>Cytophagales</taxon>
        <taxon>Hymenobacteraceae</taxon>
        <taxon>Pontibacter</taxon>
    </lineage>
</organism>